<sequence>MISPKNLILSVIMTLMLVPLAAGAAVPVRVATPDISNLLTEQQDGVYQRLMDRAINGTSWQVTEHFYPYKRALMVFQQGQADCIYSFTDVLEKKLGQDAVVASYPLGKFVYYLFSTKGEPPPTSLDELQGREIGAVIGHEIYLDPILSGRNLKVFWSRSDAINLAMLEHGRFDTMIAALPDIRPLLGELSYAPEHPLLESFDRLTCHNTQRNRAFVKALSTSLKALKSQGVYQEIAGPLYLDFKTNQTPE</sequence>
<protein>
    <submittedName>
        <fullName evidence="2">Substrate-binding periplasmic protein</fullName>
    </submittedName>
</protein>
<dbReference type="Proteomes" id="UP001596055">
    <property type="component" value="Unassembled WGS sequence"/>
</dbReference>
<comment type="caution">
    <text evidence="2">The sequence shown here is derived from an EMBL/GenBank/DDBJ whole genome shotgun (WGS) entry which is preliminary data.</text>
</comment>
<gene>
    <name evidence="2" type="ORF">ACFPQA_10400</name>
</gene>
<evidence type="ECO:0000313" key="2">
    <source>
        <dbReference type="EMBL" id="MFC5545467.1"/>
    </source>
</evidence>
<dbReference type="SUPFAM" id="SSF53850">
    <property type="entry name" value="Periplasmic binding protein-like II"/>
    <property type="match status" value="1"/>
</dbReference>
<name>A0ABW0RR86_9GAMM</name>
<accession>A0ABW0RR86</accession>
<keyword evidence="1" id="KW-0732">Signal</keyword>
<dbReference type="EMBL" id="JBHSNL010000001">
    <property type="protein sequence ID" value="MFC5545467.1"/>
    <property type="molecule type" value="Genomic_DNA"/>
</dbReference>
<dbReference type="Gene3D" id="3.40.190.10">
    <property type="entry name" value="Periplasmic binding protein-like II"/>
    <property type="match status" value="2"/>
</dbReference>
<dbReference type="RefSeq" id="WP_248156336.1">
    <property type="nucleotide sequence ID" value="NZ_JAKZAJ010000002.1"/>
</dbReference>
<reference evidence="3" key="1">
    <citation type="journal article" date="2019" name="Int. J. Syst. Evol. Microbiol.">
        <title>The Global Catalogue of Microorganisms (GCM) 10K type strain sequencing project: providing services to taxonomists for standard genome sequencing and annotation.</title>
        <authorList>
            <consortium name="The Broad Institute Genomics Platform"/>
            <consortium name="The Broad Institute Genome Sequencing Center for Infectious Disease"/>
            <person name="Wu L."/>
            <person name="Ma J."/>
        </authorList>
    </citation>
    <scope>NUCLEOTIDE SEQUENCE [LARGE SCALE GENOMIC DNA]</scope>
    <source>
        <strain evidence="3">CGMCC 4.1799</strain>
    </source>
</reference>
<organism evidence="2 3">
    <name type="scientific">Marinobacter koreensis</name>
    <dbReference type="NCBI Taxonomy" id="335974"/>
    <lineage>
        <taxon>Bacteria</taxon>
        <taxon>Pseudomonadati</taxon>
        <taxon>Pseudomonadota</taxon>
        <taxon>Gammaproteobacteria</taxon>
        <taxon>Pseudomonadales</taxon>
        <taxon>Marinobacteraceae</taxon>
        <taxon>Marinobacter</taxon>
    </lineage>
</organism>
<evidence type="ECO:0000256" key="1">
    <source>
        <dbReference type="SAM" id="SignalP"/>
    </source>
</evidence>
<feature type="signal peptide" evidence="1">
    <location>
        <begin position="1"/>
        <end position="24"/>
    </location>
</feature>
<keyword evidence="3" id="KW-1185">Reference proteome</keyword>
<feature type="chain" id="PRO_5047107519" evidence="1">
    <location>
        <begin position="25"/>
        <end position="250"/>
    </location>
</feature>
<evidence type="ECO:0000313" key="3">
    <source>
        <dbReference type="Proteomes" id="UP001596055"/>
    </source>
</evidence>
<proteinExistence type="predicted"/>